<feature type="domain" description="Flagellar hook-associated protein 2 C-terminal" evidence="7">
    <location>
        <begin position="233"/>
        <end position="446"/>
    </location>
</feature>
<dbReference type="PANTHER" id="PTHR30288">
    <property type="entry name" value="FLAGELLAR CAP/ASSEMBLY PROTEIN FLID"/>
    <property type="match status" value="1"/>
</dbReference>
<dbReference type="InterPro" id="IPR010809">
    <property type="entry name" value="FliD_C"/>
</dbReference>
<comment type="subunit">
    <text evidence="2 5">Homopentamer.</text>
</comment>
<evidence type="ECO:0000313" key="8">
    <source>
        <dbReference type="EMBL" id="GIG34023.1"/>
    </source>
</evidence>
<gene>
    <name evidence="8" type="primary">lafB</name>
    <name evidence="9" type="ORF">BKA21_002790</name>
    <name evidence="8" type="ORF">Col01nite_31820</name>
</gene>
<evidence type="ECO:0000256" key="1">
    <source>
        <dbReference type="ARBA" id="ARBA00009764"/>
    </source>
</evidence>
<comment type="similarity">
    <text evidence="1 5">Belongs to the FliD family.</text>
</comment>
<dbReference type="GO" id="GO:0009421">
    <property type="term" value="C:bacterial-type flagellum filament cap"/>
    <property type="evidence" value="ECO:0007669"/>
    <property type="project" value="InterPro"/>
</dbReference>
<dbReference type="Pfam" id="PF02465">
    <property type="entry name" value="FliD_N"/>
    <property type="match status" value="1"/>
</dbReference>
<keyword evidence="4 5" id="KW-0975">Bacterial flagellum</keyword>
<accession>A0A7Y9FJL9</accession>
<dbReference type="Proteomes" id="UP000618382">
    <property type="component" value="Unassembled WGS sequence"/>
</dbReference>
<evidence type="ECO:0000256" key="3">
    <source>
        <dbReference type="ARBA" id="ARBA00023054"/>
    </source>
</evidence>
<proteinExistence type="inferred from homology"/>
<dbReference type="GO" id="GO:0071973">
    <property type="term" value="P:bacterial-type flagellum-dependent cell motility"/>
    <property type="evidence" value="ECO:0007669"/>
    <property type="project" value="TreeGrafter"/>
</dbReference>
<dbReference type="Pfam" id="PF07195">
    <property type="entry name" value="FliD_C"/>
    <property type="match status" value="1"/>
</dbReference>
<reference evidence="9 10" key="1">
    <citation type="submission" date="2020-07" db="EMBL/GenBank/DDBJ databases">
        <title>Sequencing the genomes of 1000 actinobacteria strains.</title>
        <authorList>
            <person name="Klenk H.-P."/>
        </authorList>
    </citation>
    <scope>NUCLEOTIDE SEQUENCE [LARGE SCALE GENOMIC DNA]</scope>
    <source>
        <strain evidence="9 10">DSM 24482</strain>
    </source>
</reference>
<dbReference type="Proteomes" id="UP000577956">
    <property type="component" value="Unassembled WGS sequence"/>
</dbReference>
<evidence type="ECO:0000256" key="2">
    <source>
        <dbReference type="ARBA" id="ARBA00011255"/>
    </source>
</evidence>
<dbReference type="RefSeq" id="WP_140460694.1">
    <property type="nucleotide sequence ID" value="NZ_BAABFI010000009.1"/>
</dbReference>
<keyword evidence="5" id="KW-0964">Secreted</keyword>
<name>A0A7Y9FJL9_9CELL</name>
<keyword evidence="11" id="KW-1185">Reference proteome</keyword>
<evidence type="ECO:0000313" key="9">
    <source>
        <dbReference type="EMBL" id="NYD87241.1"/>
    </source>
</evidence>
<comment type="subcellular location">
    <subcellularLocation>
        <location evidence="5">Secreted</location>
    </subcellularLocation>
    <subcellularLocation>
        <location evidence="5">Bacterial flagellum</location>
    </subcellularLocation>
</comment>
<keyword evidence="3" id="KW-0175">Coiled coil</keyword>
<comment type="function">
    <text evidence="5">Required for morphogenesis and for the elongation of the flagellar filament by facilitating polymerization of the flagellin monomers at the tip of growing filament. Forms a capping structure, which prevents flagellin subunits (transported through the central channel of the flagellum) from leaking out without polymerization at the distal end.</text>
</comment>
<dbReference type="GO" id="GO:0005576">
    <property type="term" value="C:extracellular region"/>
    <property type="evidence" value="ECO:0007669"/>
    <property type="project" value="UniProtKB-SubCell"/>
</dbReference>
<dbReference type="GO" id="GO:0009424">
    <property type="term" value="C:bacterial-type flagellum hook"/>
    <property type="evidence" value="ECO:0007669"/>
    <property type="project" value="UniProtKB-UniRule"/>
</dbReference>
<reference evidence="8 11" key="2">
    <citation type="submission" date="2021-01" db="EMBL/GenBank/DDBJ databases">
        <title>Whole genome shotgun sequence of Cellulomonas oligotrophica NBRC 109435.</title>
        <authorList>
            <person name="Komaki H."/>
            <person name="Tamura T."/>
        </authorList>
    </citation>
    <scope>NUCLEOTIDE SEQUENCE [LARGE SCALE GENOMIC DNA]</scope>
    <source>
        <strain evidence="8 11">NBRC 109435</strain>
    </source>
</reference>
<dbReference type="InterPro" id="IPR040026">
    <property type="entry name" value="FliD"/>
</dbReference>
<evidence type="ECO:0000313" key="11">
    <source>
        <dbReference type="Proteomes" id="UP000618382"/>
    </source>
</evidence>
<evidence type="ECO:0000259" key="7">
    <source>
        <dbReference type="Pfam" id="PF07195"/>
    </source>
</evidence>
<evidence type="ECO:0000313" key="10">
    <source>
        <dbReference type="Proteomes" id="UP000577956"/>
    </source>
</evidence>
<dbReference type="InterPro" id="IPR003481">
    <property type="entry name" value="FliD_N"/>
</dbReference>
<keyword evidence="9" id="KW-0966">Cell projection</keyword>
<feature type="domain" description="Flagellar hook-associated protein 2 N-terminal" evidence="6">
    <location>
        <begin position="9"/>
        <end position="109"/>
    </location>
</feature>
<dbReference type="AlphaFoldDB" id="A0A7Y9FJL9"/>
<keyword evidence="9" id="KW-0282">Flagellum</keyword>
<dbReference type="EMBL" id="BONN01000011">
    <property type="protein sequence ID" value="GIG34023.1"/>
    <property type="molecule type" value="Genomic_DNA"/>
</dbReference>
<evidence type="ECO:0000256" key="5">
    <source>
        <dbReference type="RuleBase" id="RU362066"/>
    </source>
</evidence>
<evidence type="ECO:0000259" key="6">
    <source>
        <dbReference type="Pfam" id="PF02465"/>
    </source>
</evidence>
<protein>
    <recommendedName>
        <fullName evidence="5">Flagellar hook-associated protein 2</fullName>
        <shortName evidence="5">HAP2</shortName>
    </recommendedName>
    <alternativeName>
        <fullName evidence="5">Flagellar cap protein</fullName>
    </alternativeName>
</protein>
<organism evidence="9 10">
    <name type="scientific">Cellulomonas oligotrophica</name>
    <dbReference type="NCBI Taxonomy" id="931536"/>
    <lineage>
        <taxon>Bacteria</taxon>
        <taxon>Bacillati</taxon>
        <taxon>Actinomycetota</taxon>
        <taxon>Actinomycetes</taxon>
        <taxon>Micrococcales</taxon>
        <taxon>Cellulomonadaceae</taxon>
        <taxon>Cellulomonas</taxon>
    </lineage>
</organism>
<sequence length="466" mass="47423">MAAIDGIVSGLDTAALIDSLLTLESGNQSLLKTKQSTASSLVTILQSLNTKVSSLAEHATKAAKTESWQAVKGTITQTGVTAPGATVSTSATATPGTLSFRVGAVAASQASLTTLPADAAYASGTPTFTITRDGETTTVTAASTSVADVVDAFNASGTGVTATAVKVNVLDGNGVPTGDTTYRLQLTGRETGADNAFTVSYEGTSGTTALTLDQVRAASDASLVLFPGTAAQQTLTSSSNTFEDVMTGVDLTVTEATAVGAADLTVTVARDQAAVKSLASGLVANLNTVLTEITSRTRSSTTTDSDGRTVVSGGPLSGDATVRLLQQRMLSEGSLPVDGVSPADVGIVIGRDGTFTFDDAKFTSAMAADPEKVQKVVQGVADRLAQTAKSASDAQTGTITQAVTSQQDTVKDLGARIDDWDDRLAMRRTSLERQYAALEVTLSNLQSQSSYLASQLASLTGSSSSS</sequence>
<dbReference type="GO" id="GO:0007155">
    <property type="term" value="P:cell adhesion"/>
    <property type="evidence" value="ECO:0007669"/>
    <property type="project" value="InterPro"/>
</dbReference>
<dbReference type="PANTHER" id="PTHR30288:SF0">
    <property type="entry name" value="FLAGELLAR HOOK-ASSOCIATED PROTEIN 2"/>
    <property type="match status" value="1"/>
</dbReference>
<keyword evidence="9" id="KW-0969">Cilium</keyword>
<dbReference type="EMBL" id="JACCBK010000001">
    <property type="protein sequence ID" value="NYD87241.1"/>
    <property type="molecule type" value="Genomic_DNA"/>
</dbReference>
<evidence type="ECO:0000256" key="4">
    <source>
        <dbReference type="ARBA" id="ARBA00023143"/>
    </source>
</evidence>
<comment type="caution">
    <text evidence="9">The sequence shown here is derived from an EMBL/GenBank/DDBJ whole genome shotgun (WGS) entry which is preliminary data.</text>
</comment>